<dbReference type="EMBL" id="UXUI01007558">
    <property type="protein sequence ID" value="VDD88158.1"/>
    <property type="molecule type" value="Genomic_DNA"/>
</dbReference>
<protein>
    <submittedName>
        <fullName evidence="6">DRBM domain-containing protein</fullName>
    </submittedName>
</protein>
<gene>
    <name evidence="4" type="ORF">EVEC_LOCUS3301</name>
</gene>
<dbReference type="GO" id="GO:0003726">
    <property type="term" value="F:double-stranded RNA adenosine deaminase activity"/>
    <property type="evidence" value="ECO:0007669"/>
    <property type="project" value="TreeGrafter"/>
</dbReference>
<dbReference type="Gene3D" id="3.30.160.20">
    <property type="match status" value="1"/>
</dbReference>
<dbReference type="GO" id="GO:0008251">
    <property type="term" value="F:tRNA-specific adenosine deaminase activity"/>
    <property type="evidence" value="ECO:0007669"/>
    <property type="project" value="TreeGrafter"/>
</dbReference>
<feature type="domain" description="DRBM" evidence="2">
    <location>
        <begin position="369"/>
        <end position="443"/>
    </location>
</feature>
<dbReference type="PROSITE" id="PS50137">
    <property type="entry name" value="DS_RBD"/>
    <property type="match status" value="1"/>
</dbReference>
<dbReference type="Pfam" id="PF00035">
    <property type="entry name" value="dsrm"/>
    <property type="match status" value="1"/>
</dbReference>
<dbReference type="WBParaSite" id="EVEC_0000359301-mRNA-1">
    <property type="protein sequence ID" value="EVEC_0000359301-mRNA-1"/>
    <property type="gene ID" value="EVEC_0000359301"/>
</dbReference>
<reference evidence="4 5" key="2">
    <citation type="submission" date="2018-10" db="EMBL/GenBank/DDBJ databases">
        <authorList>
            <consortium name="Pathogen Informatics"/>
        </authorList>
    </citation>
    <scope>NUCLEOTIDE SEQUENCE [LARGE SCALE GENOMIC DNA]</scope>
</reference>
<dbReference type="GO" id="GO:0005737">
    <property type="term" value="C:cytoplasm"/>
    <property type="evidence" value="ECO:0007669"/>
    <property type="project" value="TreeGrafter"/>
</dbReference>
<name>A0A0N4V0Y5_ENTVE</name>
<dbReference type="PANTHER" id="PTHR10910">
    <property type="entry name" value="EUKARYOTE SPECIFIC DSRNA BINDING PROTEIN"/>
    <property type="match status" value="1"/>
</dbReference>
<keyword evidence="5" id="KW-1185">Reference proteome</keyword>
<evidence type="ECO:0000259" key="3">
    <source>
        <dbReference type="PROSITE" id="PS50141"/>
    </source>
</evidence>
<dbReference type="AlphaFoldDB" id="A0A0N4V0Y5"/>
<dbReference type="Pfam" id="PF02137">
    <property type="entry name" value="A_deamin"/>
    <property type="match status" value="1"/>
</dbReference>
<proteinExistence type="predicted"/>
<accession>A0A0N4V0Y5</accession>
<dbReference type="GO" id="GO:0003725">
    <property type="term" value="F:double-stranded RNA binding"/>
    <property type="evidence" value="ECO:0007669"/>
    <property type="project" value="TreeGrafter"/>
</dbReference>
<dbReference type="PANTHER" id="PTHR10910:SF144">
    <property type="entry name" value="A TO I EDITASE DOMAIN-CONTAINING PROTEIN-RELATED"/>
    <property type="match status" value="1"/>
</dbReference>
<dbReference type="GO" id="GO:0006382">
    <property type="term" value="P:adenosine to inosine editing"/>
    <property type="evidence" value="ECO:0007669"/>
    <property type="project" value="TreeGrafter"/>
</dbReference>
<dbReference type="SUPFAM" id="SSF54768">
    <property type="entry name" value="dsRNA-binding domain-like"/>
    <property type="match status" value="1"/>
</dbReference>
<sequence length="806" mass="90302">MHSDIKTVEDLELKVAMADYAYATEYDEFIPTKRMRIAQDEQNQFWPVDFDPLRVTVPASNYYDIGMMEPECSIDSGGFYEGFYSAFEPPLMNQMTFGASFQNVSTRPFPQKLDSNRSASFPRRRKYLLRRRKYLSTEKTAAMASNESFPDFREHCVYGTLTFEDPLKGLHLGVTLEQPSPKKAEERKMSTLAEQAGKEKEVSSGEKFQPVFRYSQIPCDSAKPNVKRYILSSVELKKVERAAITLHPGPPMEVLKSIAFIGNYYCTLLPRNFEANVKIKVLLQALSFYDRSVCLVSDIGDEGPLKSNSSFVAKSFILLCFVIEVIVGPLRDSKQKAKDALCVKVITEELGLEMPENLGGAGNHSIILSPCFALHTLMEKRYRNSHPDVVYSNAVNIAKRPNKEPLFKCTVTLNHREVFEGTGCSKKAAKRAAAEKALNEVFKFDIYGEGAVEALTSKRQRVDKTAKLCNSVCSLVRREYESVCQAQGCLRTTHVAAFVIIKPDGQKFVAALGTGRNAVIDGCVLKSSQGLLLIHMQCAVLARRAFLLYLHKQLEKCGTADSILEKNEYGRYQLKAGYKVVLYTAFPPDVAYTASEPQRLCCYFGNSNILCPTPRTVQSFEEITSSGRVNVMSVADKILKWNHVGVQGALLFHLVEPIFISHYFIGVASDDRVIATSVLTRLQNGFKSDFIVKSSRSAIRPQGEIYLNWVAEIGTVERLDLATGKTVAGDPSRLSKRGLFESWSRLLTAVGSNKERLDWSCAQAKQAAIIYKCAVTAFYNQLRDCGFGVWQKKDRVDDFTLASFDF</sequence>
<dbReference type="GO" id="GO:0006396">
    <property type="term" value="P:RNA processing"/>
    <property type="evidence" value="ECO:0007669"/>
    <property type="project" value="InterPro"/>
</dbReference>
<dbReference type="STRING" id="51028.A0A0N4V0Y5"/>
<dbReference type="InterPro" id="IPR014720">
    <property type="entry name" value="dsRBD_dom"/>
</dbReference>
<evidence type="ECO:0000256" key="1">
    <source>
        <dbReference type="PROSITE-ProRule" id="PRU00266"/>
    </source>
</evidence>
<evidence type="ECO:0000313" key="4">
    <source>
        <dbReference type="EMBL" id="VDD88158.1"/>
    </source>
</evidence>
<evidence type="ECO:0000313" key="5">
    <source>
        <dbReference type="Proteomes" id="UP000274131"/>
    </source>
</evidence>
<dbReference type="OrthoDB" id="10268011at2759"/>
<dbReference type="SMART" id="SM00358">
    <property type="entry name" value="DSRM"/>
    <property type="match status" value="1"/>
</dbReference>
<evidence type="ECO:0000259" key="2">
    <source>
        <dbReference type="PROSITE" id="PS50137"/>
    </source>
</evidence>
<dbReference type="InterPro" id="IPR002466">
    <property type="entry name" value="A_deamin"/>
</dbReference>
<dbReference type="GO" id="GO:0005730">
    <property type="term" value="C:nucleolus"/>
    <property type="evidence" value="ECO:0007669"/>
    <property type="project" value="TreeGrafter"/>
</dbReference>
<feature type="domain" description="A to I editase" evidence="3">
    <location>
        <begin position="511"/>
        <end position="795"/>
    </location>
</feature>
<dbReference type="PROSITE" id="PS50141">
    <property type="entry name" value="A_DEAMIN_EDITASE"/>
    <property type="match status" value="1"/>
</dbReference>
<reference evidence="6" key="1">
    <citation type="submission" date="2017-02" db="UniProtKB">
        <authorList>
            <consortium name="WormBaseParasite"/>
        </authorList>
    </citation>
    <scope>IDENTIFICATION</scope>
</reference>
<evidence type="ECO:0000313" key="6">
    <source>
        <dbReference type="WBParaSite" id="EVEC_0000359301-mRNA-1"/>
    </source>
</evidence>
<dbReference type="Proteomes" id="UP000274131">
    <property type="component" value="Unassembled WGS sequence"/>
</dbReference>
<organism evidence="6">
    <name type="scientific">Enterobius vermicularis</name>
    <name type="common">Human pinworm</name>
    <dbReference type="NCBI Taxonomy" id="51028"/>
    <lineage>
        <taxon>Eukaryota</taxon>
        <taxon>Metazoa</taxon>
        <taxon>Ecdysozoa</taxon>
        <taxon>Nematoda</taxon>
        <taxon>Chromadorea</taxon>
        <taxon>Rhabditida</taxon>
        <taxon>Spirurina</taxon>
        <taxon>Oxyuridomorpha</taxon>
        <taxon>Oxyuroidea</taxon>
        <taxon>Oxyuridae</taxon>
        <taxon>Enterobius</taxon>
    </lineage>
</organism>
<dbReference type="SMART" id="SM00552">
    <property type="entry name" value="ADEAMc"/>
    <property type="match status" value="1"/>
</dbReference>
<keyword evidence="1" id="KW-0694">RNA-binding</keyword>